<dbReference type="EMBL" id="CP011509">
    <property type="protein sequence ID" value="AKJ08477.1"/>
    <property type="molecule type" value="Genomic_DNA"/>
</dbReference>
<reference evidence="1 2" key="1">
    <citation type="submission" date="2015-05" db="EMBL/GenBank/DDBJ databases">
        <title>Genome assembly of Archangium gephyra DSM 2261.</title>
        <authorList>
            <person name="Sharma G."/>
            <person name="Subramanian S."/>
        </authorList>
    </citation>
    <scope>NUCLEOTIDE SEQUENCE [LARGE SCALE GENOMIC DNA]</scope>
    <source>
        <strain evidence="1 2">DSM 2261</strain>
    </source>
</reference>
<evidence type="ECO:0000313" key="1">
    <source>
        <dbReference type="EMBL" id="AKJ08477.1"/>
    </source>
</evidence>
<name>A0AAC8TJP4_9BACT</name>
<accession>A0AAC8TJP4</accession>
<proteinExistence type="predicted"/>
<sequence length="40" mass="4379">MRRLGHGLCFIRPGRSGSTTTVSRARGALPGRQWRALEIG</sequence>
<protein>
    <submittedName>
        <fullName evidence="1">Uncharacterized protein</fullName>
    </submittedName>
</protein>
<dbReference type="Proteomes" id="UP000035579">
    <property type="component" value="Chromosome"/>
</dbReference>
<evidence type="ECO:0000313" key="2">
    <source>
        <dbReference type="Proteomes" id="UP000035579"/>
    </source>
</evidence>
<gene>
    <name evidence="1" type="ORF">AA314_10103</name>
</gene>
<organism evidence="1 2">
    <name type="scientific">Archangium gephyra</name>
    <dbReference type="NCBI Taxonomy" id="48"/>
    <lineage>
        <taxon>Bacteria</taxon>
        <taxon>Pseudomonadati</taxon>
        <taxon>Myxococcota</taxon>
        <taxon>Myxococcia</taxon>
        <taxon>Myxococcales</taxon>
        <taxon>Cystobacterineae</taxon>
        <taxon>Archangiaceae</taxon>
        <taxon>Archangium</taxon>
    </lineage>
</organism>
<dbReference type="KEGG" id="age:AA314_10103"/>
<dbReference type="AlphaFoldDB" id="A0AAC8TJP4"/>